<proteinExistence type="predicted"/>
<dbReference type="KEGG" id="dan:6498100"/>
<name>B3MPK2_DROAN</name>
<dbReference type="STRING" id="7217.B3MPK2"/>
<dbReference type="SUPFAM" id="SSF47473">
    <property type="entry name" value="EF-hand"/>
    <property type="match status" value="1"/>
</dbReference>
<dbReference type="OMA" id="MANKESP"/>
<feature type="region of interest" description="Disordered" evidence="1">
    <location>
        <begin position="29"/>
        <end position="51"/>
    </location>
</feature>
<dbReference type="EMBL" id="CH902620">
    <property type="protein sequence ID" value="EDV31298.1"/>
    <property type="molecule type" value="Genomic_DNA"/>
</dbReference>
<dbReference type="SMR" id="B3MPK2"/>
<reference evidence="3 4" key="1">
    <citation type="journal article" date="2007" name="Nature">
        <title>Evolution of genes and genomes on the Drosophila phylogeny.</title>
        <authorList>
            <consortium name="Drosophila 12 Genomes Consortium"/>
            <person name="Clark A.G."/>
            <person name="Eisen M.B."/>
            <person name="Smith D.R."/>
            <person name="Bergman C.M."/>
            <person name="Oliver B."/>
            <person name="Markow T.A."/>
            <person name="Kaufman T.C."/>
            <person name="Kellis M."/>
            <person name="Gelbart W."/>
            <person name="Iyer V.N."/>
            <person name="Pollard D.A."/>
            <person name="Sackton T.B."/>
            <person name="Larracuente A.M."/>
            <person name="Singh N.D."/>
            <person name="Abad J.P."/>
            <person name="Abt D.N."/>
            <person name="Adryan B."/>
            <person name="Aguade M."/>
            <person name="Akashi H."/>
            <person name="Anderson W.W."/>
            <person name="Aquadro C.F."/>
            <person name="Ardell D.H."/>
            <person name="Arguello R."/>
            <person name="Artieri C.G."/>
            <person name="Barbash D.A."/>
            <person name="Barker D."/>
            <person name="Barsanti P."/>
            <person name="Batterham P."/>
            <person name="Batzoglou S."/>
            <person name="Begun D."/>
            <person name="Bhutkar A."/>
            <person name="Blanco E."/>
            <person name="Bosak S.A."/>
            <person name="Bradley R.K."/>
            <person name="Brand A.D."/>
            <person name="Brent M.R."/>
            <person name="Brooks A.N."/>
            <person name="Brown R.H."/>
            <person name="Butlin R.K."/>
            <person name="Caggese C."/>
            <person name="Calvi B.R."/>
            <person name="Bernardo de Carvalho A."/>
            <person name="Caspi A."/>
            <person name="Castrezana S."/>
            <person name="Celniker S.E."/>
            <person name="Chang J.L."/>
            <person name="Chapple C."/>
            <person name="Chatterji S."/>
            <person name="Chinwalla A."/>
            <person name="Civetta A."/>
            <person name="Clifton S.W."/>
            <person name="Comeron J.M."/>
            <person name="Costello J.C."/>
            <person name="Coyne J.A."/>
            <person name="Daub J."/>
            <person name="David R.G."/>
            <person name="Delcher A.L."/>
            <person name="Delehaunty K."/>
            <person name="Do C.B."/>
            <person name="Ebling H."/>
            <person name="Edwards K."/>
            <person name="Eickbush T."/>
            <person name="Evans J.D."/>
            <person name="Filipski A."/>
            <person name="Findeiss S."/>
            <person name="Freyhult E."/>
            <person name="Fulton L."/>
            <person name="Fulton R."/>
            <person name="Garcia A.C."/>
            <person name="Gardiner A."/>
            <person name="Garfield D.A."/>
            <person name="Garvin B.E."/>
            <person name="Gibson G."/>
            <person name="Gilbert D."/>
            <person name="Gnerre S."/>
            <person name="Godfrey J."/>
            <person name="Good R."/>
            <person name="Gotea V."/>
            <person name="Gravely B."/>
            <person name="Greenberg A.J."/>
            <person name="Griffiths-Jones S."/>
            <person name="Gross S."/>
            <person name="Guigo R."/>
            <person name="Gustafson E.A."/>
            <person name="Haerty W."/>
            <person name="Hahn M.W."/>
            <person name="Halligan D.L."/>
            <person name="Halpern A.L."/>
            <person name="Halter G.M."/>
            <person name="Han M.V."/>
            <person name="Heger A."/>
            <person name="Hillier L."/>
            <person name="Hinrichs A.S."/>
            <person name="Holmes I."/>
            <person name="Hoskins R.A."/>
            <person name="Hubisz M.J."/>
            <person name="Hultmark D."/>
            <person name="Huntley M.A."/>
            <person name="Jaffe D.B."/>
            <person name="Jagadeeshan S."/>
            <person name="Jeck W.R."/>
            <person name="Johnson J."/>
            <person name="Jones C.D."/>
            <person name="Jordan W.C."/>
            <person name="Karpen G.H."/>
            <person name="Kataoka E."/>
            <person name="Keightley P.D."/>
            <person name="Kheradpour P."/>
            <person name="Kirkness E.F."/>
            <person name="Koerich L.B."/>
            <person name="Kristiansen K."/>
            <person name="Kudrna D."/>
            <person name="Kulathinal R.J."/>
            <person name="Kumar S."/>
            <person name="Kwok R."/>
            <person name="Lander E."/>
            <person name="Langley C.H."/>
            <person name="Lapoint R."/>
            <person name="Lazzaro B.P."/>
            <person name="Lee S.J."/>
            <person name="Levesque L."/>
            <person name="Li R."/>
            <person name="Lin C.F."/>
            <person name="Lin M.F."/>
            <person name="Lindblad-Toh K."/>
            <person name="Llopart A."/>
            <person name="Long M."/>
            <person name="Low L."/>
            <person name="Lozovsky E."/>
            <person name="Lu J."/>
            <person name="Luo M."/>
            <person name="Machado C.A."/>
            <person name="Makalowski W."/>
            <person name="Marzo M."/>
            <person name="Matsuda M."/>
            <person name="Matzkin L."/>
            <person name="McAllister B."/>
            <person name="McBride C.S."/>
            <person name="McKernan B."/>
            <person name="McKernan K."/>
            <person name="Mendez-Lago M."/>
            <person name="Minx P."/>
            <person name="Mollenhauer M.U."/>
            <person name="Montooth K."/>
            <person name="Mount S.M."/>
            <person name="Mu X."/>
            <person name="Myers E."/>
            <person name="Negre B."/>
            <person name="Newfeld S."/>
            <person name="Nielsen R."/>
            <person name="Noor M.A."/>
            <person name="O'Grady P."/>
            <person name="Pachter L."/>
            <person name="Papaceit M."/>
            <person name="Parisi M.J."/>
            <person name="Parisi M."/>
            <person name="Parts L."/>
            <person name="Pedersen J.S."/>
            <person name="Pesole G."/>
            <person name="Phillippy A.M."/>
            <person name="Ponting C.P."/>
            <person name="Pop M."/>
            <person name="Porcelli D."/>
            <person name="Powell J.R."/>
            <person name="Prohaska S."/>
            <person name="Pruitt K."/>
            <person name="Puig M."/>
            <person name="Quesneville H."/>
            <person name="Ram K.R."/>
            <person name="Rand D."/>
            <person name="Rasmussen M.D."/>
            <person name="Reed L.K."/>
            <person name="Reenan R."/>
            <person name="Reily A."/>
            <person name="Remington K.A."/>
            <person name="Rieger T.T."/>
            <person name="Ritchie M.G."/>
            <person name="Robin C."/>
            <person name="Rogers Y.H."/>
            <person name="Rohde C."/>
            <person name="Rozas J."/>
            <person name="Rubenfield M.J."/>
            <person name="Ruiz A."/>
            <person name="Russo S."/>
            <person name="Salzberg S.L."/>
            <person name="Sanchez-Gracia A."/>
            <person name="Saranga D.J."/>
            <person name="Sato H."/>
            <person name="Schaeffer S.W."/>
            <person name="Schatz M.C."/>
            <person name="Schlenke T."/>
            <person name="Schwartz R."/>
            <person name="Segarra C."/>
            <person name="Singh R.S."/>
            <person name="Sirot L."/>
            <person name="Sirota M."/>
            <person name="Sisneros N.B."/>
            <person name="Smith C.D."/>
            <person name="Smith T.F."/>
            <person name="Spieth J."/>
            <person name="Stage D.E."/>
            <person name="Stark A."/>
            <person name="Stephan W."/>
            <person name="Strausberg R.L."/>
            <person name="Strempel S."/>
            <person name="Sturgill D."/>
            <person name="Sutton G."/>
            <person name="Sutton G.G."/>
            <person name="Tao W."/>
            <person name="Teichmann S."/>
            <person name="Tobari Y.N."/>
            <person name="Tomimura Y."/>
            <person name="Tsolas J.M."/>
            <person name="Valente V.L."/>
            <person name="Venter E."/>
            <person name="Venter J.C."/>
            <person name="Vicario S."/>
            <person name="Vieira F.G."/>
            <person name="Vilella A.J."/>
            <person name="Villasante A."/>
            <person name="Walenz B."/>
            <person name="Wang J."/>
            <person name="Wasserman M."/>
            <person name="Watts T."/>
            <person name="Wilson D."/>
            <person name="Wilson R.K."/>
            <person name="Wing R.A."/>
            <person name="Wolfner M.F."/>
            <person name="Wong A."/>
            <person name="Wong G.K."/>
            <person name="Wu C.I."/>
            <person name="Wu G."/>
            <person name="Yamamoto D."/>
            <person name="Yang H.P."/>
            <person name="Yang S.P."/>
            <person name="Yorke J.A."/>
            <person name="Yoshida K."/>
            <person name="Zdobnov E."/>
            <person name="Zhang P."/>
            <person name="Zhang Y."/>
            <person name="Zimin A.V."/>
            <person name="Baldwin J."/>
            <person name="Abdouelleil A."/>
            <person name="Abdulkadir J."/>
            <person name="Abebe A."/>
            <person name="Abera B."/>
            <person name="Abreu J."/>
            <person name="Acer S.C."/>
            <person name="Aftuck L."/>
            <person name="Alexander A."/>
            <person name="An P."/>
            <person name="Anderson E."/>
            <person name="Anderson S."/>
            <person name="Arachi H."/>
            <person name="Azer M."/>
            <person name="Bachantsang P."/>
            <person name="Barry A."/>
            <person name="Bayul T."/>
            <person name="Berlin A."/>
            <person name="Bessette D."/>
            <person name="Bloom T."/>
            <person name="Blye J."/>
            <person name="Boguslavskiy L."/>
            <person name="Bonnet C."/>
            <person name="Boukhgalter B."/>
            <person name="Bourzgui I."/>
            <person name="Brown A."/>
            <person name="Cahill P."/>
            <person name="Channer S."/>
            <person name="Cheshatsang Y."/>
            <person name="Chuda L."/>
            <person name="Citroen M."/>
            <person name="Collymore A."/>
            <person name="Cooke P."/>
            <person name="Costello M."/>
            <person name="D'Aco K."/>
            <person name="Daza R."/>
            <person name="De Haan G."/>
            <person name="DeGray S."/>
            <person name="DeMaso C."/>
            <person name="Dhargay N."/>
            <person name="Dooley K."/>
            <person name="Dooley E."/>
            <person name="Doricent M."/>
            <person name="Dorje P."/>
            <person name="Dorjee K."/>
            <person name="Dupes A."/>
            <person name="Elong R."/>
            <person name="Falk J."/>
            <person name="Farina A."/>
            <person name="Faro S."/>
            <person name="Ferguson D."/>
            <person name="Fisher S."/>
            <person name="Foley C.D."/>
            <person name="Franke A."/>
            <person name="Friedrich D."/>
            <person name="Gadbois L."/>
            <person name="Gearin G."/>
            <person name="Gearin C.R."/>
            <person name="Giannoukos G."/>
            <person name="Goode T."/>
            <person name="Graham J."/>
            <person name="Grandbois E."/>
            <person name="Grewal S."/>
            <person name="Gyaltsen K."/>
            <person name="Hafez N."/>
            <person name="Hagos B."/>
            <person name="Hall J."/>
            <person name="Henson C."/>
            <person name="Hollinger A."/>
            <person name="Honan T."/>
            <person name="Huard M.D."/>
            <person name="Hughes L."/>
            <person name="Hurhula B."/>
            <person name="Husby M.E."/>
            <person name="Kamat A."/>
            <person name="Kanga B."/>
            <person name="Kashin S."/>
            <person name="Khazanovich D."/>
            <person name="Kisner P."/>
            <person name="Lance K."/>
            <person name="Lara M."/>
            <person name="Lee W."/>
            <person name="Lennon N."/>
            <person name="Letendre F."/>
            <person name="LeVine R."/>
            <person name="Lipovsky A."/>
            <person name="Liu X."/>
            <person name="Liu J."/>
            <person name="Liu S."/>
            <person name="Lokyitsang T."/>
            <person name="Lokyitsang Y."/>
            <person name="Lubonja R."/>
            <person name="Lui A."/>
            <person name="MacDonald P."/>
            <person name="Magnisalis V."/>
            <person name="Maru K."/>
            <person name="Matthews C."/>
            <person name="McCusker W."/>
            <person name="McDonough S."/>
            <person name="Mehta T."/>
            <person name="Meldrim J."/>
            <person name="Meneus L."/>
            <person name="Mihai O."/>
            <person name="Mihalev A."/>
            <person name="Mihova T."/>
            <person name="Mittelman R."/>
            <person name="Mlenga V."/>
            <person name="Montmayeur A."/>
            <person name="Mulrain L."/>
            <person name="Navidi A."/>
            <person name="Naylor J."/>
            <person name="Negash T."/>
            <person name="Nguyen T."/>
            <person name="Nguyen N."/>
            <person name="Nicol R."/>
            <person name="Norbu C."/>
            <person name="Norbu N."/>
            <person name="Novod N."/>
            <person name="O'Neill B."/>
            <person name="Osman S."/>
            <person name="Markiewicz E."/>
            <person name="Oyono O.L."/>
            <person name="Patti C."/>
            <person name="Phunkhang P."/>
            <person name="Pierre F."/>
            <person name="Priest M."/>
            <person name="Raghuraman S."/>
            <person name="Rege F."/>
            <person name="Reyes R."/>
            <person name="Rise C."/>
            <person name="Rogov P."/>
            <person name="Ross K."/>
            <person name="Ryan E."/>
            <person name="Settipalli S."/>
            <person name="Shea T."/>
            <person name="Sherpa N."/>
            <person name="Shi L."/>
            <person name="Shih D."/>
            <person name="Sparrow T."/>
            <person name="Spaulding J."/>
            <person name="Stalker J."/>
            <person name="Stange-Thomann N."/>
            <person name="Stavropoulos S."/>
            <person name="Stone C."/>
            <person name="Strader C."/>
            <person name="Tesfaye S."/>
            <person name="Thomson T."/>
            <person name="Thoulutsang Y."/>
            <person name="Thoulutsang D."/>
            <person name="Topham K."/>
            <person name="Topping I."/>
            <person name="Tsamla T."/>
            <person name="Vassiliev H."/>
            <person name="Vo A."/>
            <person name="Wangchuk T."/>
            <person name="Wangdi T."/>
            <person name="Weiand M."/>
            <person name="Wilkinson J."/>
            <person name="Wilson A."/>
            <person name="Yadav S."/>
            <person name="Young G."/>
            <person name="Yu Q."/>
            <person name="Zembek L."/>
            <person name="Zhong D."/>
            <person name="Zimmer A."/>
            <person name="Zwirko Z."/>
            <person name="Jaffe D.B."/>
            <person name="Alvarez P."/>
            <person name="Brockman W."/>
            <person name="Butler J."/>
            <person name="Chin C."/>
            <person name="Gnerre S."/>
            <person name="Grabherr M."/>
            <person name="Kleber M."/>
            <person name="Mauceli E."/>
            <person name="MacCallum I."/>
        </authorList>
    </citation>
    <scope>NUCLEOTIDE SEQUENCE [LARGE SCALE GENOMIC DNA]</scope>
    <source>
        <strain evidence="4">Tucson 14024-0371.13</strain>
    </source>
</reference>
<dbReference type="PROSITE" id="PS50222">
    <property type="entry name" value="EF_HAND_2"/>
    <property type="match status" value="1"/>
</dbReference>
<organism evidence="3 4">
    <name type="scientific">Drosophila ananassae</name>
    <name type="common">Fruit fly</name>
    <dbReference type="NCBI Taxonomy" id="7217"/>
    <lineage>
        <taxon>Eukaryota</taxon>
        <taxon>Metazoa</taxon>
        <taxon>Ecdysozoa</taxon>
        <taxon>Arthropoda</taxon>
        <taxon>Hexapoda</taxon>
        <taxon>Insecta</taxon>
        <taxon>Pterygota</taxon>
        <taxon>Neoptera</taxon>
        <taxon>Endopterygota</taxon>
        <taxon>Diptera</taxon>
        <taxon>Brachycera</taxon>
        <taxon>Muscomorpha</taxon>
        <taxon>Ephydroidea</taxon>
        <taxon>Drosophilidae</taxon>
        <taxon>Drosophila</taxon>
        <taxon>Sophophora</taxon>
    </lineage>
</organism>
<dbReference type="PANTHER" id="PTHR23048:SF49">
    <property type="entry name" value="FI08416P-RELATED"/>
    <property type="match status" value="1"/>
</dbReference>
<evidence type="ECO:0000256" key="1">
    <source>
        <dbReference type="SAM" id="MobiDB-lite"/>
    </source>
</evidence>
<feature type="compositionally biased region" description="Pro residues" evidence="1">
    <location>
        <begin position="35"/>
        <end position="48"/>
    </location>
</feature>
<dbReference type="InterPro" id="IPR050230">
    <property type="entry name" value="CALM/Myosin/TropC-like"/>
</dbReference>
<dbReference type="AlphaFoldDB" id="B3MPK2"/>
<dbReference type="HOGENOM" id="CLU_061288_13_2_1"/>
<evidence type="ECO:0000313" key="4">
    <source>
        <dbReference type="Proteomes" id="UP000007801"/>
    </source>
</evidence>
<dbReference type="InterPro" id="IPR011992">
    <property type="entry name" value="EF-hand-dom_pair"/>
</dbReference>
<dbReference type="eggNOG" id="KOG0030">
    <property type="taxonomic scope" value="Eukaryota"/>
</dbReference>
<evidence type="ECO:0000259" key="2">
    <source>
        <dbReference type="PROSITE" id="PS50222"/>
    </source>
</evidence>
<sequence length="202" mass="22501">MSKAGNQVKLASIHSSSFSNDHGIYPLERNRLLPSMPPPSSAPAPNPKPSKKPHILELHEIFLMHDHRGDNKISIIDLGDCLRVMGANPSEAVVRKHMRQLEAGCLHRISFDECLAVYSSLGKHASRPSTRRQEIETEQFISGLRLLDAENTGFLSAKQLIHILTRCGECLSQIEADELLQGRINEKGMVNYKDLVQFIVTG</sequence>
<dbReference type="FunFam" id="1.10.238.10:FF:000001">
    <property type="entry name" value="Calmodulin 1"/>
    <property type="match status" value="1"/>
</dbReference>
<dbReference type="GO" id="GO:0005509">
    <property type="term" value="F:calcium ion binding"/>
    <property type="evidence" value="ECO:0007669"/>
    <property type="project" value="InterPro"/>
</dbReference>
<dbReference type="InParanoid" id="B3MPK2"/>
<dbReference type="OrthoDB" id="5959761at2759"/>
<protein>
    <recommendedName>
        <fullName evidence="2">EF-hand domain-containing protein</fullName>
    </recommendedName>
</protein>
<dbReference type="GO" id="GO:0032036">
    <property type="term" value="F:myosin heavy chain binding"/>
    <property type="evidence" value="ECO:0007669"/>
    <property type="project" value="TreeGrafter"/>
</dbReference>
<dbReference type="Gene3D" id="1.10.238.10">
    <property type="entry name" value="EF-hand"/>
    <property type="match status" value="2"/>
</dbReference>
<dbReference type="InterPro" id="IPR002048">
    <property type="entry name" value="EF_hand_dom"/>
</dbReference>
<dbReference type="PANTHER" id="PTHR23048">
    <property type="entry name" value="MYOSIN LIGHT CHAIN 1, 3"/>
    <property type="match status" value="1"/>
</dbReference>
<dbReference type="GO" id="GO:0016460">
    <property type="term" value="C:myosin II complex"/>
    <property type="evidence" value="ECO:0007669"/>
    <property type="project" value="TreeGrafter"/>
</dbReference>
<dbReference type="PhylomeDB" id="B3MPK2"/>
<dbReference type="Proteomes" id="UP000007801">
    <property type="component" value="Unassembled WGS sequence"/>
</dbReference>
<accession>B3MPK2</accession>
<keyword evidence="4" id="KW-1185">Reference proteome</keyword>
<gene>
    <name evidence="3" type="primary">Dana\GF15287</name>
    <name evidence="3" type="synonym">dana_GLEANR_16053</name>
    <name evidence="3" type="ORF">GF15287</name>
</gene>
<evidence type="ECO:0000313" key="3">
    <source>
        <dbReference type="EMBL" id="EDV31298.1"/>
    </source>
</evidence>
<feature type="domain" description="EF-hand" evidence="2">
    <location>
        <begin position="53"/>
        <end position="88"/>
    </location>
</feature>